<protein>
    <submittedName>
        <fullName evidence="1">Uncharacterized protein</fullName>
    </submittedName>
</protein>
<gene>
    <name evidence="1" type="ORF">EMWEY_00014620</name>
</gene>
<sequence length="303" mass="33062">MSRFRKVAAIAVFVSMAYAASVFAVTVRPVSVARSHWDQLEAFPESFGLRGSATAARRVEAASQKAEEANTGGSQTQELYGHEDSDWDDWSVSFVEGRLLESSLLEKNSMGSSTSCSVSFSDGYSVSPVVEVKGGGTGHNTATAVFVDESARYWLHGWQKGIRVPSSFRFGTEGTDGDYADIHPPVDTGRHTYTVVLYKGSLEPGPLLSSLQGTAWSHRKRAVGSLLAIVDDFRVAPHQERLHNSEAGNAQEDYLKLLVFRLARKLFWLPTVTRLKPPSTVKMDQGALIKLCSMQGLNSLMGV</sequence>
<keyword evidence="2" id="KW-1185">Reference proteome</keyword>
<dbReference type="RefSeq" id="XP_013334894.1">
    <property type="nucleotide sequence ID" value="XM_013479440.1"/>
</dbReference>
<dbReference type="VEuPathDB" id="ToxoDB:EMWEY_00014620"/>
<dbReference type="EMBL" id="HG719554">
    <property type="protein sequence ID" value="CDJ58248.1"/>
    <property type="molecule type" value="Genomic_DNA"/>
</dbReference>
<dbReference type="AlphaFoldDB" id="U6M5A7"/>
<dbReference type="Proteomes" id="UP000030763">
    <property type="component" value="Unassembled WGS sequence"/>
</dbReference>
<organism evidence="1 2">
    <name type="scientific">Eimeria maxima</name>
    <name type="common">Coccidian parasite</name>
    <dbReference type="NCBI Taxonomy" id="5804"/>
    <lineage>
        <taxon>Eukaryota</taxon>
        <taxon>Sar</taxon>
        <taxon>Alveolata</taxon>
        <taxon>Apicomplexa</taxon>
        <taxon>Conoidasida</taxon>
        <taxon>Coccidia</taxon>
        <taxon>Eucoccidiorida</taxon>
        <taxon>Eimeriorina</taxon>
        <taxon>Eimeriidae</taxon>
        <taxon>Eimeria</taxon>
    </lineage>
</organism>
<dbReference type="SUPFAM" id="SSF49777">
    <property type="entry name" value="PEBP-like"/>
    <property type="match status" value="1"/>
</dbReference>
<dbReference type="GeneID" id="25335448"/>
<reference evidence="1" key="2">
    <citation type="submission" date="2013-10" db="EMBL/GenBank/DDBJ databases">
        <authorList>
            <person name="Aslett M."/>
        </authorList>
    </citation>
    <scope>NUCLEOTIDE SEQUENCE [LARGE SCALE GENOMIC DNA]</scope>
    <source>
        <strain evidence="1">Weybridge</strain>
    </source>
</reference>
<evidence type="ECO:0000313" key="2">
    <source>
        <dbReference type="Proteomes" id="UP000030763"/>
    </source>
</evidence>
<dbReference type="OrthoDB" id="347139at2759"/>
<accession>U6M5A7</accession>
<evidence type="ECO:0000313" key="1">
    <source>
        <dbReference type="EMBL" id="CDJ58248.1"/>
    </source>
</evidence>
<dbReference type="InterPro" id="IPR036610">
    <property type="entry name" value="PEBP-like_sf"/>
</dbReference>
<proteinExistence type="predicted"/>
<name>U6M5A7_EIMMA</name>
<reference evidence="1" key="1">
    <citation type="submission" date="2013-10" db="EMBL/GenBank/DDBJ databases">
        <title>Genomic analysis of the causative agents of coccidiosis in chickens.</title>
        <authorList>
            <person name="Reid A.J."/>
            <person name="Blake D."/>
            <person name="Billington K."/>
            <person name="Browne H."/>
            <person name="Dunn M."/>
            <person name="Hung S."/>
            <person name="Kawahara F."/>
            <person name="Miranda-Saavedra D."/>
            <person name="Mourier T."/>
            <person name="Nagra H."/>
            <person name="Otto T.D."/>
            <person name="Rawlings N."/>
            <person name="Sanchez A."/>
            <person name="Sanders M."/>
            <person name="Subramaniam C."/>
            <person name="Tay Y."/>
            <person name="Dear P."/>
            <person name="Doerig C."/>
            <person name="Gruber A."/>
            <person name="Parkinson J."/>
            <person name="Shirley M."/>
            <person name="Wan K.L."/>
            <person name="Berriman M."/>
            <person name="Tomley F."/>
            <person name="Pain A."/>
        </authorList>
    </citation>
    <scope>NUCLEOTIDE SEQUENCE [LARGE SCALE GENOMIC DNA]</scope>
    <source>
        <strain evidence="1">Weybridge</strain>
    </source>
</reference>